<keyword evidence="2" id="KW-1185">Reference proteome</keyword>
<reference evidence="1" key="1">
    <citation type="submission" date="2021-01" db="EMBL/GenBank/DDBJ databases">
        <title>Adiantum capillus-veneris genome.</title>
        <authorList>
            <person name="Fang Y."/>
            <person name="Liao Q."/>
        </authorList>
    </citation>
    <scope>NUCLEOTIDE SEQUENCE</scope>
    <source>
        <strain evidence="1">H3</strain>
        <tissue evidence="1">Leaf</tissue>
    </source>
</reference>
<comment type="caution">
    <text evidence="1">The sequence shown here is derived from an EMBL/GenBank/DDBJ whole genome shotgun (WGS) entry which is preliminary data.</text>
</comment>
<proteinExistence type="predicted"/>
<evidence type="ECO:0000313" key="1">
    <source>
        <dbReference type="EMBL" id="KAI5083266.1"/>
    </source>
</evidence>
<protein>
    <submittedName>
        <fullName evidence="1">Uncharacterized protein</fullName>
    </submittedName>
</protein>
<accession>A0A9D4VB61</accession>
<dbReference type="Proteomes" id="UP000886520">
    <property type="component" value="Chromosome 3"/>
</dbReference>
<gene>
    <name evidence="1" type="ORF">GOP47_0003009</name>
</gene>
<evidence type="ECO:0000313" key="2">
    <source>
        <dbReference type="Proteomes" id="UP000886520"/>
    </source>
</evidence>
<sequence>MESHHPPPRGEKGELATRVVGFWDRGLSNVAAEDDAAQDPTCRNLEGGSNKLSRGDEVFATGVSFGVPNLYYSILKVSQ</sequence>
<dbReference type="EMBL" id="JABFUD020000002">
    <property type="protein sequence ID" value="KAI5083266.1"/>
    <property type="molecule type" value="Genomic_DNA"/>
</dbReference>
<dbReference type="AlphaFoldDB" id="A0A9D4VB61"/>
<name>A0A9D4VB61_ADICA</name>
<organism evidence="1 2">
    <name type="scientific">Adiantum capillus-veneris</name>
    <name type="common">Maidenhair fern</name>
    <dbReference type="NCBI Taxonomy" id="13818"/>
    <lineage>
        <taxon>Eukaryota</taxon>
        <taxon>Viridiplantae</taxon>
        <taxon>Streptophyta</taxon>
        <taxon>Embryophyta</taxon>
        <taxon>Tracheophyta</taxon>
        <taxon>Polypodiopsida</taxon>
        <taxon>Polypodiidae</taxon>
        <taxon>Polypodiales</taxon>
        <taxon>Pteridineae</taxon>
        <taxon>Pteridaceae</taxon>
        <taxon>Vittarioideae</taxon>
        <taxon>Adiantum</taxon>
    </lineage>
</organism>